<proteinExistence type="predicted"/>
<organism evidence="1 2">
    <name type="scientific">Thiobacter aerophilum</name>
    <dbReference type="NCBI Taxonomy" id="3121275"/>
    <lineage>
        <taxon>Bacteria</taxon>
        <taxon>Pseudomonadati</taxon>
        <taxon>Pseudomonadota</taxon>
        <taxon>Betaproteobacteria</taxon>
        <taxon>Burkholderiales</taxon>
        <taxon>Thiobacteraceae</taxon>
        <taxon>Thiobacter</taxon>
    </lineage>
</organism>
<dbReference type="EMBL" id="JBAJEX010000001">
    <property type="protein sequence ID" value="MEO1766148.1"/>
    <property type="molecule type" value="Genomic_DNA"/>
</dbReference>
<dbReference type="Pfam" id="PF09941">
    <property type="entry name" value="DUF2173"/>
    <property type="match status" value="1"/>
</dbReference>
<dbReference type="Proteomes" id="UP001482231">
    <property type="component" value="Unassembled WGS sequence"/>
</dbReference>
<evidence type="ECO:0000313" key="1">
    <source>
        <dbReference type="EMBL" id="MEO1766148.1"/>
    </source>
</evidence>
<protein>
    <submittedName>
        <fullName evidence="1">DUF2173 family protein</fullName>
    </submittedName>
</protein>
<comment type="caution">
    <text evidence="1">The sequence shown here is derived from an EMBL/GenBank/DDBJ whole genome shotgun (WGS) entry which is preliminary data.</text>
</comment>
<keyword evidence="2" id="KW-1185">Reference proteome</keyword>
<gene>
    <name evidence="1" type="ORF">V6E02_02825</name>
</gene>
<reference evidence="1 2" key="1">
    <citation type="submission" date="2024-02" db="EMBL/GenBank/DDBJ databases">
        <title>New thermophilic sulfur-oxidizing bacteria from a hot springs of the Uzon caldera (Kamchatka, Russia).</title>
        <authorList>
            <person name="Dukat A.M."/>
            <person name="Elcheninov A.G."/>
            <person name="Frolov E.N."/>
        </authorList>
    </citation>
    <scope>NUCLEOTIDE SEQUENCE [LARGE SCALE GENOMIC DNA]</scope>
    <source>
        <strain evidence="1 2">AK1</strain>
    </source>
</reference>
<dbReference type="InterPro" id="IPR018685">
    <property type="entry name" value="DUF2173"/>
</dbReference>
<sequence length="109" mass="11187">MADLNALLKIKGVFAAGTFSDDGKLTGYVGDITEDEAAMAAAMCAANMHMARMQTDGYTAMSGESGWTPATGFAVAGPKFAVCVMGNTGVFARVGEASFNEIYKALSAA</sequence>
<evidence type="ECO:0000313" key="2">
    <source>
        <dbReference type="Proteomes" id="UP001482231"/>
    </source>
</evidence>
<dbReference type="PIRSF" id="PIRSF006821">
    <property type="entry name" value="UCP006821"/>
    <property type="match status" value="1"/>
</dbReference>
<name>A0ABV0EBV6_9BURK</name>
<accession>A0ABV0EBV6</accession>
<dbReference type="RefSeq" id="WP_347306917.1">
    <property type="nucleotide sequence ID" value="NZ_JBAJEX010000001.1"/>
</dbReference>